<organism evidence="2 3">
    <name type="scientific">Kineococcus radiotolerans (strain ATCC BAA-149 / DSM 14245 / SRS30216)</name>
    <dbReference type="NCBI Taxonomy" id="266940"/>
    <lineage>
        <taxon>Bacteria</taxon>
        <taxon>Bacillati</taxon>
        <taxon>Actinomycetota</taxon>
        <taxon>Actinomycetes</taxon>
        <taxon>Kineosporiales</taxon>
        <taxon>Kineosporiaceae</taxon>
        <taxon>Kineococcus</taxon>
    </lineage>
</organism>
<feature type="region of interest" description="Disordered" evidence="1">
    <location>
        <begin position="1"/>
        <end position="55"/>
    </location>
</feature>
<feature type="compositionally biased region" description="Polar residues" evidence="1">
    <location>
        <begin position="1"/>
        <end position="17"/>
    </location>
</feature>
<proteinExistence type="predicted"/>
<name>A6WEA1_KINRD</name>
<dbReference type="HOGENOM" id="CLU_771124_0_0_11"/>
<accession>A6WEA1</accession>
<evidence type="ECO:0000256" key="1">
    <source>
        <dbReference type="SAM" id="MobiDB-lite"/>
    </source>
</evidence>
<gene>
    <name evidence="2" type="ordered locus">Krad_3677</name>
</gene>
<dbReference type="AlphaFoldDB" id="A6WEA1"/>
<dbReference type="EMBL" id="CP000750">
    <property type="protein sequence ID" value="ABS05140.1"/>
    <property type="molecule type" value="Genomic_DNA"/>
</dbReference>
<protein>
    <submittedName>
        <fullName evidence="2">Uncharacterized protein</fullName>
    </submittedName>
</protein>
<evidence type="ECO:0000313" key="2">
    <source>
        <dbReference type="EMBL" id="ABS05140.1"/>
    </source>
</evidence>
<sequence length="359" mass="38211">MSDHAGNNSACAQSPSVTACGGLETRIKRAPEDDDPLFVTTSHPPPEEPSMPTFSRPLRTALSSAVAALTLTAVAATPALATGTTSTVRTLTTTTTSSTVAAPATDPVLVNPVVWKPSPTWNVFTAPADRDVLVDWPETPLDVAGGFTLIGGRNVISTGGTVNFSKEYHVTGEAAKDNRCLYIAGNAKAQAARTIVLDGFHCAGSNVYEGINFDSKAERTTLTLRMRNILIDGVKTHLGAVMGQHDGGDAFQTWSGPAKLEVNGFTANNLDYQGFYLQPFSRGQGALGQWNLANVTLNGSRTGHAYLLWLAGTRNGTTSTSVRITVQNFRINTAPNLSWKAVWNKSQWPDLTVTQGLSY</sequence>
<dbReference type="Proteomes" id="UP000001116">
    <property type="component" value="Chromosome"/>
</dbReference>
<reference evidence="3" key="1">
    <citation type="journal article" date="2008" name="PLoS ONE">
        <title>Survival in nuclear waste, extreme resistance, and potential applications gleaned from the genome sequence of Kineococcus radiotolerans SRS30216.</title>
        <authorList>
            <person name="Bagwell C.E."/>
            <person name="Bhat S."/>
            <person name="Hawkins G.M."/>
            <person name="Smith B.W."/>
            <person name="Biswas T."/>
            <person name="Hoover T.R."/>
            <person name="Saunders E."/>
            <person name="Han C.S."/>
            <person name="Tsodikov O.V."/>
            <person name="Shimkets L.J."/>
        </authorList>
    </citation>
    <scope>NUCLEOTIDE SEQUENCE [LARGE SCALE GENOMIC DNA]</scope>
    <source>
        <strain evidence="3">ATCC BAA-149 / DSM 14245 / SRS30216</strain>
    </source>
</reference>
<evidence type="ECO:0000313" key="3">
    <source>
        <dbReference type="Proteomes" id="UP000001116"/>
    </source>
</evidence>
<dbReference type="KEGG" id="kra:Krad_3677"/>
<keyword evidence="3" id="KW-1185">Reference proteome</keyword>